<sequence length="516" mass="53835">MTSDKAPLRVAVIGMGPRGLGALEALARQMPQTARPVTVEVFDTGAHPGAGPNFDPEDSPLCLLNTPLRALDLGAPPGGPDRLAGFAEWSGSTDPDSFPARSLLGGYLAARFDALVSSPPEGLRLARRSAQVTALDPVPEGWRLRGPEGGFGPYDEVLLTPGQPATDPDPQLARWQDHAERTGADLQPAYPARALLAAAESWAGQTLAIRGLGLSTFDVLRLLTLGLGGSFTAGGYVASGREPARILPFSLNGHPPAPKPQTAALDAAFDPTGPESAAFDAALAQALDQAPRAALERLATALLPPARRILRAMASPDQPEPWLETEQRDPGAQDSGTPLEVLRHGIAMATGTAPPSAGYVIGQIWRKWQNALRQGFNPARCDAATAAAILGFDEGLKRFSYGPPLRSAQELLALVEAGRVDLCAAEDPSITLTERGWSLSTAQGAVPVRAMVDGVLPAPRLDAVTDPLVAGGTAAHALRGSGRRDRARRAAGRRFAGAVPAGAHGAWQRDRGGFAA</sequence>
<gene>
    <name evidence="3" type="ORF">SAMN04487993_1006183</name>
</gene>
<dbReference type="EMBL" id="FNEJ01000006">
    <property type="protein sequence ID" value="SDI55478.1"/>
    <property type="molecule type" value="Genomic_DNA"/>
</dbReference>
<dbReference type="STRING" id="555512.SAMN04487993_1006183"/>
<organism evidence="3 4">
    <name type="scientific">Salipiger marinus</name>
    <dbReference type="NCBI Taxonomy" id="555512"/>
    <lineage>
        <taxon>Bacteria</taxon>
        <taxon>Pseudomonadati</taxon>
        <taxon>Pseudomonadota</taxon>
        <taxon>Alphaproteobacteria</taxon>
        <taxon>Rhodobacterales</taxon>
        <taxon>Roseobacteraceae</taxon>
        <taxon>Salipiger</taxon>
    </lineage>
</organism>
<reference evidence="3 4" key="1">
    <citation type="submission" date="2016-10" db="EMBL/GenBank/DDBJ databases">
        <authorList>
            <person name="de Groot N.N."/>
        </authorList>
    </citation>
    <scope>NUCLEOTIDE SEQUENCE [LARGE SCALE GENOMIC DNA]</scope>
    <source>
        <strain evidence="3 4">DSM 26424</strain>
    </source>
</reference>
<dbReference type="Proteomes" id="UP000199093">
    <property type="component" value="Unassembled WGS sequence"/>
</dbReference>
<dbReference type="PANTHER" id="PTHR40254:SF1">
    <property type="entry name" value="BLR0577 PROTEIN"/>
    <property type="match status" value="1"/>
</dbReference>
<dbReference type="InterPro" id="IPR036188">
    <property type="entry name" value="FAD/NAD-bd_sf"/>
</dbReference>
<dbReference type="InterPro" id="IPR038732">
    <property type="entry name" value="HpyO/CreE_NAD-binding"/>
</dbReference>
<evidence type="ECO:0000313" key="3">
    <source>
        <dbReference type="EMBL" id="SDI55478.1"/>
    </source>
</evidence>
<name>A0A1G8LIM7_9RHOB</name>
<dbReference type="SUPFAM" id="SSF51905">
    <property type="entry name" value="FAD/NAD(P)-binding domain"/>
    <property type="match status" value="1"/>
</dbReference>
<proteinExistence type="predicted"/>
<dbReference type="Pfam" id="PF13454">
    <property type="entry name" value="NAD_binding_9"/>
    <property type="match status" value="1"/>
</dbReference>
<evidence type="ECO:0000259" key="2">
    <source>
        <dbReference type="Pfam" id="PF13454"/>
    </source>
</evidence>
<feature type="region of interest" description="Disordered" evidence="1">
    <location>
        <begin position="314"/>
        <end position="338"/>
    </location>
</feature>
<dbReference type="AlphaFoldDB" id="A0A1G8LIM7"/>
<protein>
    <submittedName>
        <fullName evidence="3">FAD-NAD(P)-binding</fullName>
    </submittedName>
</protein>
<dbReference type="InterPro" id="IPR052189">
    <property type="entry name" value="L-asp_N-monooxygenase_NS-form"/>
</dbReference>
<keyword evidence="4" id="KW-1185">Reference proteome</keyword>
<evidence type="ECO:0000256" key="1">
    <source>
        <dbReference type="SAM" id="MobiDB-lite"/>
    </source>
</evidence>
<accession>A0A1G8LIM7</accession>
<feature type="domain" description="FAD-dependent urate hydroxylase HpyO/Asp monooxygenase CreE-like FAD/NAD(P)-binding" evidence="2">
    <location>
        <begin position="11"/>
        <end position="163"/>
    </location>
</feature>
<evidence type="ECO:0000313" key="4">
    <source>
        <dbReference type="Proteomes" id="UP000199093"/>
    </source>
</evidence>
<dbReference type="PANTHER" id="PTHR40254">
    <property type="entry name" value="BLR0577 PROTEIN"/>
    <property type="match status" value="1"/>
</dbReference>
<dbReference type="RefSeq" id="WP_165616775.1">
    <property type="nucleotide sequence ID" value="NZ_FNEJ01000006.1"/>
</dbReference>